<reference evidence="2" key="2">
    <citation type="journal article" date="2020" name="Antonie Van Leeuwenhoek">
        <title>Labilibaculum antarcticum sp. nov., a novel facultative anaerobic, psychrotorelant bacterium isolated from marine sediment of Antarctica.</title>
        <authorList>
            <person name="Watanabe M."/>
            <person name="Kojima H."/>
            <person name="Fukui M."/>
        </authorList>
    </citation>
    <scope>NUCLEOTIDE SEQUENCE [LARGE SCALE GENOMIC DNA]</scope>
    <source>
        <strain evidence="2">SPP2</strain>
    </source>
</reference>
<evidence type="ECO:0000313" key="1">
    <source>
        <dbReference type="EMBL" id="BAX78641.1"/>
    </source>
</evidence>
<dbReference type="AlphaFoldDB" id="A0A1Y1CH70"/>
<proteinExistence type="predicted"/>
<name>A0A1Y1CH70_9BACT</name>
<evidence type="ECO:0000313" key="2">
    <source>
        <dbReference type="Proteomes" id="UP000218267"/>
    </source>
</evidence>
<reference evidence="1 2" key="1">
    <citation type="journal article" date="2018" name="Mar. Genomics">
        <title>Complete genome sequence of Marinifilaceae bacterium strain SPP2, isolated from the Antarctic marine sediment.</title>
        <authorList>
            <person name="Watanabe M."/>
            <person name="Kojima H."/>
            <person name="Fukui M."/>
        </authorList>
    </citation>
    <scope>NUCLEOTIDE SEQUENCE [LARGE SCALE GENOMIC DNA]</scope>
    <source>
        <strain evidence="1 2">SPP2</strain>
    </source>
</reference>
<dbReference type="EMBL" id="AP018042">
    <property type="protein sequence ID" value="BAX78641.1"/>
    <property type="molecule type" value="Genomic_DNA"/>
</dbReference>
<keyword evidence="2" id="KW-1185">Reference proteome</keyword>
<dbReference type="Gene3D" id="3.30.460.10">
    <property type="entry name" value="Beta Polymerase, domain 2"/>
    <property type="match status" value="1"/>
</dbReference>
<gene>
    <name evidence="1" type="ORF">ALGA_0246</name>
</gene>
<dbReference type="RefSeq" id="WP_096427574.1">
    <property type="nucleotide sequence ID" value="NZ_AP018042.1"/>
</dbReference>
<accession>A0A1Y1CH70</accession>
<sequence>MCIIEEVDINNKLNNEIQIIVNESIKLVSDSLLAIVLYGSYGRGEGAFFSDEEGKIRTYNDFDIILVVSDLLEQEIINEISNTLSDKLDVKWIDISQKSKKTLKNLKLSIFNYDFKYGSRVIYGDNLILEDIPKFQNIHLSLKEAETLYFTRIWTFLGSLPKNGFESGVSGEDSRFFKNQMAKAILAIVDIVLLQKKCYDTSYRKRVELINNTCQNKPDLIKWSNWAIKEKCRPSGNKLSPLDVETMYSEIANIFLVEMFHVLSIYYKKKINCSKDIESSLRFSFSEFVVTTKLFLKNKRLKYIKNKKIGLAQSYLLEAYIKEGKQKVDLINKSKKIVKSIDSSIDLRKLDWNELRLLVSELRMYL</sequence>
<dbReference type="OrthoDB" id="1321649at2"/>
<protein>
    <submittedName>
        <fullName evidence="1">Uncharacterized protein</fullName>
    </submittedName>
</protein>
<dbReference type="Proteomes" id="UP000218267">
    <property type="component" value="Chromosome"/>
</dbReference>
<dbReference type="KEGG" id="mbas:ALGA_0246"/>
<organism evidence="1 2">
    <name type="scientific">Labilibaculum antarcticum</name>
    <dbReference type="NCBI Taxonomy" id="1717717"/>
    <lineage>
        <taxon>Bacteria</taxon>
        <taxon>Pseudomonadati</taxon>
        <taxon>Bacteroidota</taxon>
        <taxon>Bacteroidia</taxon>
        <taxon>Marinilabiliales</taxon>
        <taxon>Marinifilaceae</taxon>
        <taxon>Labilibaculum</taxon>
    </lineage>
</organism>
<dbReference type="InterPro" id="IPR043519">
    <property type="entry name" value="NT_sf"/>
</dbReference>
<dbReference type="SUPFAM" id="SSF81301">
    <property type="entry name" value="Nucleotidyltransferase"/>
    <property type="match status" value="1"/>
</dbReference>